<gene>
    <name evidence="2" type="ORF">PCOR1329_LOCUS38312</name>
</gene>
<evidence type="ECO:0000313" key="3">
    <source>
        <dbReference type="Proteomes" id="UP001189429"/>
    </source>
</evidence>
<protein>
    <submittedName>
        <fullName evidence="2">Uncharacterized protein</fullName>
    </submittedName>
</protein>
<organism evidence="2 3">
    <name type="scientific">Prorocentrum cordatum</name>
    <dbReference type="NCBI Taxonomy" id="2364126"/>
    <lineage>
        <taxon>Eukaryota</taxon>
        <taxon>Sar</taxon>
        <taxon>Alveolata</taxon>
        <taxon>Dinophyceae</taxon>
        <taxon>Prorocentrales</taxon>
        <taxon>Prorocentraceae</taxon>
        <taxon>Prorocentrum</taxon>
    </lineage>
</organism>
<reference evidence="2" key="1">
    <citation type="submission" date="2023-10" db="EMBL/GenBank/DDBJ databases">
        <authorList>
            <person name="Chen Y."/>
            <person name="Shah S."/>
            <person name="Dougan E. K."/>
            <person name="Thang M."/>
            <person name="Chan C."/>
        </authorList>
    </citation>
    <scope>NUCLEOTIDE SEQUENCE [LARGE SCALE GENOMIC DNA]</scope>
</reference>
<comment type="caution">
    <text evidence="2">The sequence shown here is derived from an EMBL/GenBank/DDBJ whole genome shotgun (WGS) entry which is preliminary data.</text>
</comment>
<feature type="compositionally biased region" description="Low complexity" evidence="1">
    <location>
        <begin position="1"/>
        <end position="12"/>
    </location>
</feature>
<name>A0ABN9TED8_9DINO</name>
<feature type="region of interest" description="Disordered" evidence="1">
    <location>
        <begin position="111"/>
        <end position="168"/>
    </location>
</feature>
<feature type="compositionally biased region" description="Low complexity" evidence="1">
    <location>
        <begin position="21"/>
        <end position="33"/>
    </location>
</feature>
<sequence length="168" mass="18083">MQPRPASRPQSPTRRRRSSAPRHAPCADAPAAAGKRRGRPKKKAKPSAALVDNWNQVCESTSTFPAEMGAVTGDCSDWNAPVIFGVGLQEFAKFELAPARADPGRCRKKLKQEGSTCSTRRRAPSFQRLDLPAEKQTDQIGSLETGVNANGGQPGRQILQDPARPPSG</sequence>
<feature type="compositionally biased region" description="Basic residues" evidence="1">
    <location>
        <begin position="34"/>
        <end position="45"/>
    </location>
</feature>
<evidence type="ECO:0000256" key="1">
    <source>
        <dbReference type="SAM" id="MobiDB-lite"/>
    </source>
</evidence>
<evidence type="ECO:0000313" key="2">
    <source>
        <dbReference type="EMBL" id="CAK0844148.1"/>
    </source>
</evidence>
<dbReference type="Proteomes" id="UP001189429">
    <property type="component" value="Unassembled WGS sequence"/>
</dbReference>
<proteinExistence type="predicted"/>
<accession>A0ABN9TED8</accession>
<dbReference type="EMBL" id="CAUYUJ010014637">
    <property type="protein sequence ID" value="CAK0844148.1"/>
    <property type="molecule type" value="Genomic_DNA"/>
</dbReference>
<feature type="region of interest" description="Disordered" evidence="1">
    <location>
        <begin position="1"/>
        <end position="49"/>
    </location>
</feature>
<feature type="compositionally biased region" description="Polar residues" evidence="1">
    <location>
        <begin position="138"/>
        <end position="151"/>
    </location>
</feature>
<keyword evidence="3" id="KW-1185">Reference proteome</keyword>